<dbReference type="AlphaFoldDB" id="G7GZE5"/>
<proteinExistence type="predicted"/>
<name>G7GZE5_9ACTN</name>
<reference evidence="2 3" key="1">
    <citation type="submission" date="2011-11" db="EMBL/GenBank/DDBJ databases">
        <title>Whole genome shotgun sequence of Gordonia araii NBRC 100433.</title>
        <authorList>
            <person name="Yoshida Y."/>
            <person name="Hosoyama A."/>
            <person name="Tsuchikane K."/>
            <person name="Katsumata H."/>
            <person name="Yamazaki S."/>
            <person name="Fujita N."/>
        </authorList>
    </citation>
    <scope>NUCLEOTIDE SEQUENCE [LARGE SCALE GENOMIC DNA]</scope>
    <source>
        <strain evidence="2 3">NBRC 100433</strain>
    </source>
</reference>
<comment type="caution">
    <text evidence="2">The sequence shown here is derived from an EMBL/GenBank/DDBJ whole genome shotgun (WGS) entry which is preliminary data.</text>
</comment>
<keyword evidence="3" id="KW-1185">Reference proteome</keyword>
<dbReference type="Proteomes" id="UP000035088">
    <property type="component" value="Unassembled WGS sequence"/>
</dbReference>
<dbReference type="RefSeq" id="WP_007321047.1">
    <property type="nucleotide sequence ID" value="NZ_BAEE01000025.1"/>
</dbReference>
<gene>
    <name evidence="2" type="ORF">GOARA_025_00160</name>
</gene>
<dbReference type="InterPro" id="IPR053853">
    <property type="entry name" value="FitA-like_RHH"/>
</dbReference>
<dbReference type="EMBL" id="BAEE01000025">
    <property type="protein sequence ID" value="GAB08970.1"/>
    <property type="molecule type" value="Genomic_DNA"/>
</dbReference>
<accession>G7GZE5</accession>
<organism evidence="2 3">
    <name type="scientific">Gordonia araii NBRC 100433</name>
    <dbReference type="NCBI Taxonomy" id="1073574"/>
    <lineage>
        <taxon>Bacteria</taxon>
        <taxon>Bacillati</taxon>
        <taxon>Actinomycetota</taxon>
        <taxon>Actinomycetes</taxon>
        <taxon>Mycobacteriales</taxon>
        <taxon>Gordoniaceae</taxon>
        <taxon>Gordonia</taxon>
    </lineage>
</organism>
<dbReference type="GO" id="GO:0006355">
    <property type="term" value="P:regulation of DNA-templated transcription"/>
    <property type="evidence" value="ECO:0007669"/>
    <property type="project" value="InterPro"/>
</dbReference>
<feature type="domain" description="Antitoxin FitA-like ribbon-helix-helix" evidence="1">
    <location>
        <begin position="3"/>
        <end position="38"/>
    </location>
</feature>
<dbReference type="OrthoDB" id="7107936at2"/>
<evidence type="ECO:0000313" key="3">
    <source>
        <dbReference type="Proteomes" id="UP000035088"/>
    </source>
</evidence>
<evidence type="ECO:0000313" key="2">
    <source>
        <dbReference type="EMBL" id="GAB08970.1"/>
    </source>
</evidence>
<sequence>MSTLQVRNLPDDLHARLGERARRVGLSMSEYVTRVLRADLERPLFEDWAASVRSTRPRDIDVASTLDAVRDEYDPTE</sequence>
<evidence type="ECO:0000259" key="1">
    <source>
        <dbReference type="Pfam" id="PF22513"/>
    </source>
</evidence>
<dbReference type="STRING" id="1073574.GOARA_025_00160"/>
<dbReference type="SUPFAM" id="SSF47598">
    <property type="entry name" value="Ribbon-helix-helix"/>
    <property type="match status" value="1"/>
</dbReference>
<dbReference type="Pfam" id="PF22513">
    <property type="entry name" value="FitA-like_RHH"/>
    <property type="match status" value="1"/>
</dbReference>
<protein>
    <recommendedName>
        <fullName evidence="1">Antitoxin FitA-like ribbon-helix-helix domain-containing protein</fullName>
    </recommendedName>
</protein>
<dbReference type="InterPro" id="IPR010985">
    <property type="entry name" value="Ribbon_hlx_hlx"/>
</dbReference>